<evidence type="ECO:0000313" key="2">
    <source>
        <dbReference type="EMBL" id="KAJ3744175.1"/>
    </source>
</evidence>
<organism evidence="2 3">
    <name type="scientific">Lentinula detonsa</name>
    <dbReference type="NCBI Taxonomy" id="2804962"/>
    <lineage>
        <taxon>Eukaryota</taxon>
        <taxon>Fungi</taxon>
        <taxon>Dikarya</taxon>
        <taxon>Basidiomycota</taxon>
        <taxon>Agaricomycotina</taxon>
        <taxon>Agaricomycetes</taxon>
        <taxon>Agaricomycetidae</taxon>
        <taxon>Agaricales</taxon>
        <taxon>Marasmiineae</taxon>
        <taxon>Omphalotaceae</taxon>
        <taxon>Lentinula</taxon>
    </lineage>
</organism>
<keyword evidence="3" id="KW-1185">Reference proteome</keyword>
<feature type="signal peptide" evidence="1">
    <location>
        <begin position="1"/>
        <end position="26"/>
    </location>
</feature>
<dbReference type="Proteomes" id="UP001142393">
    <property type="component" value="Unassembled WGS sequence"/>
</dbReference>
<sequence>MYASLPALRPLLISTLFAVFASVLTAEYEVSAFYDPQCSVNDVGHLTGSWNGTVTEISEWEETPHGCCLKFDKALPEGCTVTVSGPRIFHDLVVDGERYFSGPIVRNQRETGLSFTKMKIECTVSLGVFD</sequence>
<evidence type="ECO:0000256" key="1">
    <source>
        <dbReference type="SAM" id="SignalP"/>
    </source>
</evidence>
<dbReference type="AlphaFoldDB" id="A0A9W8P035"/>
<accession>A0A9W8P035</accession>
<keyword evidence="1" id="KW-0732">Signal</keyword>
<protein>
    <submittedName>
        <fullName evidence="2">Uncharacterized protein</fullName>
    </submittedName>
</protein>
<name>A0A9W8P035_9AGAR</name>
<reference evidence="2 3" key="1">
    <citation type="journal article" date="2023" name="Proc. Natl. Acad. Sci. U.S.A.">
        <title>A global phylogenomic analysis of the shiitake genus Lentinula.</title>
        <authorList>
            <person name="Sierra-Patev S."/>
            <person name="Min B."/>
            <person name="Naranjo-Ortiz M."/>
            <person name="Looney B."/>
            <person name="Konkel Z."/>
            <person name="Slot J.C."/>
            <person name="Sakamoto Y."/>
            <person name="Steenwyk J.L."/>
            <person name="Rokas A."/>
            <person name="Carro J."/>
            <person name="Camarero S."/>
            <person name="Ferreira P."/>
            <person name="Molpeceres G."/>
            <person name="Ruiz-Duenas F.J."/>
            <person name="Serrano A."/>
            <person name="Henrissat B."/>
            <person name="Drula E."/>
            <person name="Hughes K.W."/>
            <person name="Mata J.L."/>
            <person name="Ishikawa N.K."/>
            <person name="Vargas-Isla R."/>
            <person name="Ushijima S."/>
            <person name="Smith C.A."/>
            <person name="Donoghue J."/>
            <person name="Ahrendt S."/>
            <person name="Andreopoulos W."/>
            <person name="He G."/>
            <person name="LaButti K."/>
            <person name="Lipzen A."/>
            <person name="Ng V."/>
            <person name="Riley R."/>
            <person name="Sandor L."/>
            <person name="Barry K."/>
            <person name="Martinez A.T."/>
            <person name="Xiao Y."/>
            <person name="Gibbons J.G."/>
            <person name="Terashima K."/>
            <person name="Grigoriev I.V."/>
            <person name="Hibbett D."/>
        </authorList>
    </citation>
    <scope>NUCLEOTIDE SEQUENCE [LARGE SCALE GENOMIC DNA]</scope>
    <source>
        <strain evidence="2 3">TFB7810</strain>
    </source>
</reference>
<feature type="chain" id="PRO_5040974040" evidence="1">
    <location>
        <begin position="27"/>
        <end position="130"/>
    </location>
</feature>
<dbReference type="EMBL" id="JANVFU010000007">
    <property type="protein sequence ID" value="KAJ3744175.1"/>
    <property type="molecule type" value="Genomic_DNA"/>
</dbReference>
<proteinExistence type="predicted"/>
<evidence type="ECO:0000313" key="3">
    <source>
        <dbReference type="Proteomes" id="UP001142393"/>
    </source>
</evidence>
<comment type="caution">
    <text evidence="2">The sequence shown here is derived from an EMBL/GenBank/DDBJ whole genome shotgun (WGS) entry which is preliminary data.</text>
</comment>
<gene>
    <name evidence="2" type="ORF">DFH05DRAFT_1158561</name>
</gene>